<dbReference type="PROSITE" id="PS50878">
    <property type="entry name" value="RT_POL"/>
    <property type="match status" value="1"/>
</dbReference>
<dbReference type="InterPro" id="IPR043502">
    <property type="entry name" value="DNA/RNA_pol_sf"/>
</dbReference>
<gene>
    <name evidence="4" type="primary">LOC125777259</name>
</gene>
<dbReference type="InterPro" id="IPR031961">
    <property type="entry name" value="DUF4780"/>
</dbReference>
<dbReference type="SUPFAM" id="SSF56672">
    <property type="entry name" value="DNA/RNA polymerases"/>
    <property type="match status" value="1"/>
</dbReference>
<protein>
    <submittedName>
        <fullName evidence="4">Uncharacterized protein LOC125777259</fullName>
    </submittedName>
</protein>
<dbReference type="InterPro" id="IPR000477">
    <property type="entry name" value="RT_dom"/>
</dbReference>
<dbReference type="RefSeq" id="XP_049307560.1">
    <property type="nucleotide sequence ID" value="XM_049451603.1"/>
</dbReference>
<feature type="compositionally biased region" description="Basic and acidic residues" evidence="1">
    <location>
        <begin position="97"/>
        <end position="106"/>
    </location>
</feature>
<feature type="domain" description="Reverse transcriptase" evidence="2">
    <location>
        <begin position="325"/>
        <end position="601"/>
    </location>
</feature>
<dbReference type="Pfam" id="PF16012">
    <property type="entry name" value="DUF4780"/>
    <property type="match status" value="1"/>
</dbReference>
<accession>A0ABM3JEA2</accession>
<organism evidence="3 4">
    <name type="scientific">Bactrocera dorsalis</name>
    <name type="common">Oriental fruit fly</name>
    <name type="synonym">Dacus dorsalis</name>
    <dbReference type="NCBI Taxonomy" id="27457"/>
    <lineage>
        <taxon>Eukaryota</taxon>
        <taxon>Metazoa</taxon>
        <taxon>Ecdysozoa</taxon>
        <taxon>Arthropoda</taxon>
        <taxon>Hexapoda</taxon>
        <taxon>Insecta</taxon>
        <taxon>Pterygota</taxon>
        <taxon>Neoptera</taxon>
        <taxon>Endopterygota</taxon>
        <taxon>Diptera</taxon>
        <taxon>Brachycera</taxon>
        <taxon>Muscomorpha</taxon>
        <taxon>Tephritoidea</taxon>
        <taxon>Tephritidae</taxon>
        <taxon>Bactrocera</taxon>
        <taxon>Bactrocera</taxon>
    </lineage>
</organism>
<evidence type="ECO:0000313" key="3">
    <source>
        <dbReference type="Proteomes" id="UP001652620"/>
    </source>
</evidence>
<evidence type="ECO:0000256" key="1">
    <source>
        <dbReference type="SAM" id="MobiDB-lite"/>
    </source>
</evidence>
<dbReference type="GeneID" id="125777259"/>
<sequence>MSGACLKWYLRYLRDGMTPEAAESLAKQRYSDTTVPPTRERGKAVSVSAQGSRSIDRGQSSAPPTDTRGDGKAVTFAETVKRKSGQLTPQAPPSSKMPRDNSRRAEGQPSAPAPSRVEEGRRRYVDAVKSIRMAVLPQDYPAVSLESEQLTEFQNLLLEEVAGGADYAASFLGVEFRGGMLQVDCNDQESADWLREFTPKLSGWTGPVLCAKRAEDLPVMHRMTVFLPRSDDKPYQFALNLIKNQNRGLSIAAWRVVSSQLEDKGELRGWRLYLYIDDESYRYIRAASFRLFYRFSMVVMRPHKPVTTGSKEDEKTATQPSGSASTRTGTMSSKVVERMQVEAVAQPGVSRVEQTTEVATADAMVAPETELPSTQELLEGLEDHDPVDSSAIDGGDIIDNNIRSTALKTVPLHAAQHAYRAGRSTSTALYQLTSEIESTLEEGEVMICAFLDIEGAFDNTSHRSVARALERRKVAAPVRRWIDAVLRTRIAETKVGDTTIRLGVTRGCPQGGVLSPLLWSLVVDELLELLTDNGIRCQGYADDIVISARGKFEDTLCDLVQRGLNLAKGWCRGVELNINPSKTTIVAFTRRRNLTLGGREIEMTNKVKKYNSGVPVVSLICASDLYRI</sequence>
<keyword evidence="3" id="KW-1185">Reference proteome</keyword>
<dbReference type="CDD" id="cd01650">
    <property type="entry name" value="RT_nLTR_like"/>
    <property type="match status" value="1"/>
</dbReference>
<proteinExistence type="predicted"/>
<evidence type="ECO:0000313" key="4">
    <source>
        <dbReference type="RefSeq" id="XP_049307560.1"/>
    </source>
</evidence>
<name>A0ABM3JEA2_BACDO</name>
<feature type="compositionally biased region" description="Polar residues" evidence="1">
    <location>
        <begin position="47"/>
        <end position="64"/>
    </location>
</feature>
<evidence type="ECO:0000259" key="2">
    <source>
        <dbReference type="PROSITE" id="PS50878"/>
    </source>
</evidence>
<dbReference type="PANTHER" id="PTHR33332">
    <property type="entry name" value="REVERSE TRANSCRIPTASE DOMAIN-CONTAINING PROTEIN"/>
    <property type="match status" value="1"/>
</dbReference>
<feature type="region of interest" description="Disordered" evidence="1">
    <location>
        <begin position="305"/>
        <end position="332"/>
    </location>
</feature>
<feature type="region of interest" description="Disordered" evidence="1">
    <location>
        <begin position="24"/>
        <end position="121"/>
    </location>
</feature>
<dbReference type="Proteomes" id="UP001652620">
    <property type="component" value="Chromosome 3"/>
</dbReference>
<dbReference type="Pfam" id="PF00078">
    <property type="entry name" value="RVT_1"/>
    <property type="match status" value="1"/>
</dbReference>
<feature type="compositionally biased region" description="Polar residues" evidence="1">
    <location>
        <begin position="317"/>
        <end position="332"/>
    </location>
</feature>
<reference evidence="4" key="1">
    <citation type="submission" date="2025-08" db="UniProtKB">
        <authorList>
            <consortium name="RefSeq"/>
        </authorList>
    </citation>
    <scope>IDENTIFICATION</scope>
    <source>
        <tissue evidence="4">Adult</tissue>
    </source>
</reference>